<keyword evidence="5" id="KW-1185">Reference proteome</keyword>
<evidence type="ECO:0000256" key="1">
    <source>
        <dbReference type="SAM" id="MobiDB-lite"/>
    </source>
</evidence>
<feature type="compositionally biased region" description="Low complexity" evidence="1">
    <location>
        <begin position="116"/>
        <end position="134"/>
    </location>
</feature>
<feature type="domain" description="Septum formation-related" evidence="3">
    <location>
        <begin position="178"/>
        <end position="274"/>
    </location>
</feature>
<keyword evidence="2" id="KW-1133">Transmembrane helix</keyword>
<name>A0A1S1R6Y2_9ACTN</name>
<dbReference type="InterPro" id="IPR026004">
    <property type="entry name" value="Septum_form"/>
</dbReference>
<evidence type="ECO:0000259" key="3">
    <source>
        <dbReference type="Pfam" id="PF13845"/>
    </source>
</evidence>
<feature type="region of interest" description="Disordered" evidence="1">
    <location>
        <begin position="103"/>
        <end position="134"/>
    </location>
</feature>
<feature type="transmembrane region" description="Helical" evidence="2">
    <location>
        <begin position="74"/>
        <end position="95"/>
    </location>
</feature>
<dbReference type="EMBL" id="MAXA01000069">
    <property type="protein sequence ID" value="OHV40494.1"/>
    <property type="molecule type" value="Genomic_DNA"/>
</dbReference>
<accession>A0A1S1R6Y2</accession>
<sequence length="297" mass="30819">MAARHPDPFEDLRLDERFVRSARFLEPSARERAGQVARGHGTRCQVVPAPRGLQGFVHRLFVAPPRPAPRTRRLTRVLAVVTLAVGMISLTFVALRQTAGRGTPVATEPLPVSQVSTPVGGPASASSGGELADGAAATGSGGGVGFSASSVPLTVDPAVGVPGGFDLAPGLFAAIRKGDCMAWSARSVSPVTPVRVDCAAPHVDEVTKIVNLGGRFADWPGVEVLHTTARDVCAGSMREYVGALDVAPHQVVGSVRPDEASWERGVRAVVCTIRSDDLAARSGRFVVAGVVAGTVRS</sequence>
<gene>
    <name evidence="4" type="ORF">BBK14_12710</name>
</gene>
<proteinExistence type="predicted"/>
<evidence type="ECO:0000256" key="2">
    <source>
        <dbReference type="SAM" id="Phobius"/>
    </source>
</evidence>
<comment type="caution">
    <text evidence="4">The sequence shown here is derived from an EMBL/GenBank/DDBJ whole genome shotgun (WGS) entry which is preliminary data.</text>
</comment>
<dbReference type="RefSeq" id="WP_071060677.1">
    <property type="nucleotide sequence ID" value="NZ_MAXA01000069.1"/>
</dbReference>
<dbReference type="Pfam" id="PF13845">
    <property type="entry name" value="Septum_form"/>
    <property type="match status" value="1"/>
</dbReference>
<protein>
    <recommendedName>
        <fullName evidence="3">Septum formation-related domain-containing protein</fullName>
    </recommendedName>
</protein>
<evidence type="ECO:0000313" key="4">
    <source>
        <dbReference type="EMBL" id="OHV40494.1"/>
    </source>
</evidence>
<dbReference type="AlphaFoldDB" id="A0A1S1R6Y2"/>
<evidence type="ECO:0000313" key="5">
    <source>
        <dbReference type="Proteomes" id="UP000179769"/>
    </source>
</evidence>
<organism evidence="4 5">
    <name type="scientific">Parafrankia soli</name>
    <dbReference type="NCBI Taxonomy" id="2599596"/>
    <lineage>
        <taxon>Bacteria</taxon>
        <taxon>Bacillati</taxon>
        <taxon>Actinomycetota</taxon>
        <taxon>Actinomycetes</taxon>
        <taxon>Frankiales</taxon>
        <taxon>Frankiaceae</taxon>
        <taxon>Parafrankia</taxon>
    </lineage>
</organism>
<keyword evidence="2" id="KW-0472">Membrane</keyword>
<dbReference type="OrthoDB" id="3628931at2"/>
<keyword evidence="2" id="KW-0812">Transmembrane</keyword>
<reference evidence="5" key="1">
    <citation type="submission" date="2016-07" db="EMBL/GenBank/DDBJ databases">
        <title>Frankia sp. NRRL B-16219 Genome sequencing.</title>
        <authorList>
            <person name="Ghodhbane-Gtari F."/>
            <person name="Swanson E."/>
            <person name="Gueddou A."/>
            <person name="Louati M."/>
            <person name="Nouioui I."/>
            <person name="Hezbri K."/>
            <person name="Abebe-Akele F."/>
            <person name="Simpson S."/>
            <person name="Morris K."/>
            <person name="Thomas K."/>
            <person name="Gtari M."/>
            <person name="Tisa L.S."/>
        </authorList>
    </citation>
    <scope>NUCLEOTIDE SEQUENCE [LARGE SCALE GENOMIC DNA]</scope>
    <source>
        <strain evidence="5">NRRL B-16219</strain>
    </source>
</reference>
<dbReference type="Proteomes" id="UP000179769">
    <property type="component" value="Unassembled WGS sequence"/>
</dbReference>